<dbReference type="Proteomes" id="UP000596247">
    <property type="component" value="Chromosome"/>
</dbReference>
<sequence>MANSGTLPLTAYTSAEDTTGVYRTDVNQTTIQTDWLKEVESITRESGYGDLKRSNMYLMRGLNFRGMGNPVVSNLDNSGIAFMTRPRCCLTYDNLGQDRKMSQLGTNEPMTLQRAVRCYLDHVGEVARGITTPLVDPRLPFMPLLTNTLISLSGWPDPVLDYWTSPSGIWRESTAQVDGIYKQVGVFNLQANFTNVPGDPISLLIDSWCTYASNIYNNIMTPYPDQVVDNEVDYQTRIYMFVLDPGRRYIQKWANTGAAFPTSTPMGAAFNFDATRPYNFNNQQISVPFTCIGAEYNDPIVLKEFNDLVADWYSPMGNIKVNMTTGDLTGPSSLKQLTTDEVKKYNYMALPYINLATNELTWWLTPSEYESITTTTSTS</sequence>
<name>A0A7R8MMM4_9CAUD</name>
<protein>
    <submittedName>
        <fullName evidence="1">Virion structural protein</fullName>
    </submittedName>
</protein>
<gene>
    <name evidence="1" type="ORF">LLCLJKAH_00116</name>
</gene>
<dbReference type="Pfam" id="PF23971">
    <property type="entry name" value="Phage_TTP_15"/>
    <property type="match status" value="1"/>
</dbReference>
<dbReference type="InterPro" id="IPR057582">
    <property type="entry name" value="Phage_TTP_15"/>
</dbReference>
<proteinExistence type="predicted"/>
<keyword evidence="2" id="KW-1185">Reference proteome</keyword>
<dbReference type="EMBL" id="LR881104">
    <property type="protein sequence ID" value="CAD5236105.1"/>
    <property type="molecule type" value="Genomic_DNA"/>
</dbReference>
<organism evidence="1 2">
    <name type="scientific">Klebsiella phage vB_KvM-Eowyn</name>
    <dbReference type="NCBI Taxonomy" id="2762819"/>
    <lineage>
        <taxon>Viruses</taxon>
        <taxon>Duplodnaviria</taxon>
        <taxon>Heunggongvirae</taxon>
        <taxon>Uroviricota</taxon>
        <taxon>Caudoviricetes</taxon>
        <taxon>Chimalliviridae</taxon>
        <taxon>Eowynvirus</taxon>
        <taxon>Eowynvirus eowyn</taxon>
    </lineage>
</organism>
<evidence type="ECO:0000313" key="1">
    <source>
        <dbReference type="EMBL" id="CAD5236105.1"/>
    </source>
</evidence>
<evidence type="ECO:0000313" key="2">
    <source>
        <dbReference type="Proteomes" id="UP000596247"/>
    </source>
</evidence>
<reference evidence="1 2" key="1">
    <citation type="submission" date="2020-09" db="EMBL/GenBank/DDBJ databases">
        <authorList>
            <person name="Jameson E."/>
        </authorList>
    </citation>
    <scope>NUCLEOTIDE SEQUENCE [LARGE SCALE GENOMIC DNA]</scope>
</reference>
<accession>A0A7R8MMM4</accession>